<dbReference type="Proteomes" id="UP000179179">
    <property type="component" value="Unassembled WGS sequence"/>
</dbReference>
<dbReference type="PANTHER" id="PTHR47784:SF13">
    <property type="entry name" value="ZN(II)2CYS6 TRANSCRIPTION FACTOR (EUROFUNG)"/>
    <property type="match status" value="1"/>
</dbReference>
<evidence type="ECO:0000256" key="1">
    <source>
        <dbReference type="ARBA" id="ARBA00023015"/>
    </source>
</evidence>
<protein>
    <recommendedName>
        <fullName evidence="8">Zn(2)-C6 fungal-type domain-containing protein</fullName>
    </recommendedName>
</protein>
<keyword evidence="7" id="KW-1185">Reference proteome</keyword>
<dbReference type="InterPro" id="IPR053157">
    <property type="entry name" value="Sterol_Uptake_Regulator"/>
</dbReference>
<dbReference type="EMBL" id="LYCR01000025">
    <property type="protein sequence ID" value="OGM47144.1"/>
    <property type="molecule type" value="Genomic_DNA"/>
</dbReference>
<comment type="caution">
    <text evidence="6">The sequence shown here is derived from an EMBL/GenBank/DDBJ whole genome shotgun (WGS) entry which is preliminary data.</text>
</comment>
<dbReference type="RefSeq" id="XP_022390861.1">
    <property type="nucleotide sequence ID" value="XM_022531110.1"/>
</dbReference>
<keyword evidence="3" id="KW-0539">Nucleus</keyword>
<name>A0A1F8A615_9EURO</name>
<gene>
    <name evidence="6" type="ORF">ABOM_003980</name>
</gene>
<dbReference type="GO" id="GO:0001228">
    <property type="term" value="F:DNA-binding transcription activator activity, RNA polymerase II-specific"/>
    <property type="evidence" value="ECO:0007669"/>
    <property type="project" value="TreeGrafter"/>
</dbReference>
<evidence type="ECO:0008006" key="8">
    <source>
        <dbReference type="Google" id="ProtNLM"/>
    </source>
</evidence>
<evidence type="ECO:0000256" key="5">
    <source>
        <dbReference type="SAM" id="Phobius"/>
    </source>
</evidence>
<keyword evidence="5" id="KW-1133">Transmembrane helix</keyword>
<dbReference type="AlphaFoldDB" id="A0A1F8A615"/>
<dbReference type="Pfam" id="PF11951">
    <property type="entry name" value="Fungal_trans_2"/>
    <property type="match status" value="1"/>
</dbReference>
<evidence type="ECO:0000256" key="3">
    <source>
        <dbReference type="ARBA" id="ARBA00023242"/>
    </source>
</evidence>
<feature type="transmembrane region" description="Helical" evidence="5">
    <location>
        <begin position="58"/>
        <end position="82"/>
    </location>
</feature>
<keyword evidence="5" id="KW-0472">Membrane</keyword>
<dbReference type="InterPro" id="IPR022185">
    <property type="entry name" value="DUF3712"/>
</dbReference>
<dbReference type="PANTHER" id="PTHR47784">
    <property type="entry name" value="STEROL UPTAKE CONTROL PROTEIN 2"/>
    <property type="match status" value="1"/>
</dbReference>
<evidence type="ECO:0000313" key="7">
    <source>
        <dbReference type="Proteomes" id="UP000179179"/>
    </source>
</evidence>
<evidence type="ECO:0000256" key="2">
    <source>
        <dbReference type="ARBA" id="ARBA00023163"/>
    </source>
</evidence>
<feature type="region of interest" description="Disordered" evidence="4">
    <location>
        <begin position="1"/>
        <end position="31"/>
    </location>
</feature>
<dbReference type="OrthoDB" id="10039566at2759"/>
<evidence type="ECO:0000313" key="6">
    <source>
        <dbReference type="EMBL" id="OGM47144.1"/>
    </source>
</evidence>
<accession>A0A1F8A615</accession>
<evidence type="ECO:0000256" key="4">
    <source>
        <dbReference type="SAM" id="MobiDB-lite"/>
    </source>
</evidence>
<dbReference type="GeneID" id="34447370"/>
<organism evidence="6 7">
    <name type="scientific">Aspergillus bombycis</name>
    <dbReference type="NCBI Taxonomy" id="109264"/>
    <lineage>
        <taxon>Eukaryota</taxon>
        <taxon>Fungi</taxon>
        <taxon>Dikarya</taxon>
        <taxon>Ascomycota</taxon>
        <taxon>Pezizomycotina</taxon>
        <taxon>Eurotiomycetes</taxon>
        <taxon>Eurotiomycetidae</taxon>
        <taxon>Eurotiales</taxon>
        <taxon>Aspergillaceae</taxon>
        <taxon>Aspergillus</taxon>
    </lineage>
</organism>
<dbReference type="CDD" id="cd00067">
    <property type="entry name" value="GAL4"/>
    <property type="match status" value="1"/>
</dbReference>
<dbReference type="GO" id="GO:0008270">
    <property type="term" value="F:zinc ion binding"/>
    <property type="evidence" value="ECO:0007669"/>
    <property type="project" value="InterPro"/>
</dbReference>
<keyword evidence="5" id="KW-0812">Transmembrane</keyword>
<keyword evidence="2" id="KW-0804">Transcription</keyword>
<keyword evidence="1" id="KW-0805">Transcription regulation</keyword>
<proteinExistence type="predicted"/>
<reference evidence="6 7" key="1">
    <citation type="journal article" date="2016" name="Genome Biol. Evol.">
        <title>Draft genome sequence of an aflatoxigenic Aspergillus species, A. bombycis.</title>
        <authorList>
            <person name="Moore G.G."/>
            <person name="Mack B.M."/>
            <person name="Beltz S.B."/>
            <person name="Gilbert M.K."/>
        </authorList>
    </citation>
    <scope>NUCLEOTIDE SEQUENCE [LARGE SCALE GENOMIC DNA]</scope>
    <source>
        <strain evidence="7">NRRL 26010</strain>
    </source>
</reference>
<sequence length="724" mass="80410">MAEKPSYLTTKSGKYALGANRGPLPQEDGDESQMAHVELADSSSLKSRGKIRRHWTRFWCCYLVTAIIFLAIFLPLFFTVIIQAISQRVIDNASLVLVEAKIMQPRPESVLLSIQTALKLPVNVPVRLDPNVLHLFNQDQPGNSTYLKVYNDAIEIKGNTSIGVQNQPSPVNPEPWKHYVRSVVFKPHAPLSAFGTTNIYLGKLKSHISLKKDLPQNTLNSFAGFSIDHPKMLFPPRDDGVNLVANAILPNPSVMTIEIGTITMDLKSNDLIVGNATINNLTLRPGNHSTPLEGVVDMHTIMENLLPLVQAQGSSLRNGYLSLDAVTREVEYDGVVIPYYTEAMRDLVLSAKVPVNDLLINSCDETRPRCGKCTERDLPCSYSSPECSYIVAKAPGKGRPSPAASLSDGRSAEVTGRSDLASAELHNLELMVQWCNHTHQTLSRNDSVSWIWRSAIPRKAAHHPFLMHGILALSALHSAFSSTYSERTRYLRLAQTHHSQAIEGLSQLERLNESNADAAYVLSNIIIIFTVALPLCTQPSSAGDPIKEFLEITHICKSSMKVLMEVHHWVQAGDLAALITMPEPLDSAATHRGKFVEQIIAPLEYLGQSHSHHGADPHSSMYSEAVQALRLSFESMEIHPSISVITAAFQFIFRVPHGILSLIEKREPFALVILASYGVIMHYLRAHWWMGDWGHRLVRKIQSLVDGHWRSEILRIESLMNCAS</sequence>
<dbReference type="InterPro" id="IPR001138">
    <property type="entry name" value="Zn2Cys6_DnaBD"/>
</dbReference>
<dbReference type="Pfam" id="PF12505">
    <property type="entry name" value="DUF3712"/>
    <property type="match status" value="1"/>
</dbReference>
<dbReference type="InterPro" id="IPR021858">
    <property type="entry name" value="Fun_TF"/>
</dbReference>
<dbReference type="STRING" id="109264.A0A1F8A615"/>